<dbReference type="SMART" id="SM00490">
    <property type="entry name" value="HELICc"/>
    <property type="match status" value="1"/>
</dbReference>
<dbReference type="InterPro" id="IPR027417">
    <property type="entry name" value="P-loop_NTPase"/>
</dbReference>
<dbReference type="GO" id="GO:0003676">
    <property type="term" value="F:nucleic acid binding"/>
    <property type="evidence" value="ECO:0007669"/>
    <property type="project" value="InterPro"/>
</dbReference>
<organism evidence="6 7">
    <name type="scientific">Azospirillum thiophilum</name>
    <dbReference type="NCBI Taxonomy" id="528244"/>
    <lineage>
        <taxon>Bacteria</taxon>
        <taxon>Pseudomonadati</taxon>
        <taxon>Pseudomonadota</taxon>
        <taxon>Alphaproteobacteria</taxon>
        <taxon>Rhodospirillales</taxon>
        <taxon>Azospirillaceae</taxon>
        <taxon>Azospirillum</taxon>
    </lineage>
</organism>
<sequence>MLPATLAQNVRRQIRHYLEATFNFRRPEEEAAFAAFVNDPAGGLFKGPWVRLSRPFRPAPDTYDPAALFDVTPPFHPFRHQWQAWQRLSSKGRVPHSTIVTTGTGSGKTECFMYPVLDHALRAVRRGEAGIKAIILYPMNALASDQAGRFAEEIFNRPELHEGTGPDRRARVRVGLFTGRDDDAEEEDGAGRPSDGAVPRMAVVVENGREQYRHITDRAAMLDDPPDILLTNYKMLDYLLMKPKYRPVWRHNAPGRLGYLVLDELHTYDGAQGADVGCLIRRLKDRLDIAKGDLCCVGTSATIAGGRTEEEMDPLQRLAEFAGTLFEEQFTPAMIVNEEGNRLDAWELVEPARDRASPDWLPTAAACTPGDDETAADFARRVAPLFGAPAYPLSPAENRWAGKVTHRPDDEKYWGLALGHWLRGQELFKALLDLTASPVLTWDALVDGLSDRFFALRAVGPAGPGGPRDMVVAAFFALIAQARQLRSGRALPLVPTQVQVWVRELRRLGRFVTPAPKFGWLDERRPDTPILPVAHCSECGESAWMALIDPDSRSVLGAKGVTGFRLIDEPTLIYQGSGIDGAPSPELVVMSPWYPGDGAEREPDAPEFAAMDWYLAPESLVVRQGEGACPLTGARSFRVTLINERKRKEDGRVVGRKVCPHCDAKDSLMFIGSRAATVSSVAIDEMFGSVLNSDPKLLAFTDSVQDASHRAGFFSARTYNFTFRTALQRIVGEAGRDGVPLVETGPRLLDYWSQPVPGRPGHLGGMVEAMGTLLPPDLREYGPYVAYRDGTGGPPPGGLLAEVTRRLTWEAVSEFGLMLTHGRTLEQNASACLGWDAGVIAAVVAALHGRLASVDPALAGVTPQALRLWIFGILQRQREQGGLSHQFVAAFARGGLWGKKNYGRIVPGRETFPLHGRYVPRLLADQPDPRHSFLLATMKKGAQPPWPTLWARRALGGLTRLAGVSETAIADLHRVLLDEGVKAGLFVRLDRGEGKGPLYAIAASAVRLFEDGYFLRCDGSGHALFRPAGEAAAWEGAPSLIRSTPQGRYRLAPLSERQNYYRARYRKGALRRVFAQEHTGLLTTSEREDLERRFNAAAHADDPNVITATSTLEMGIDIGDLSTTMLCSVPPTTASYLQRIGRAGRTTGTALVVSVVNQRPHDLFFFARPEEMLAGTVQPPGCWLDASAMLARQYLAFCIDRAVKEGAVDRLPASGKRLMEEMDNGQGAIVDLLGWIALHEASLQQAFLSRFGTEVGEDTRARFRQEATVELLYHRIGEAAAEFGVQVRSIEAARDRLNREKRELADGSDEAGLRDVERELRILKARMATLNRTAALEVLTEHGLLPNYAFPERGVRLAGTVYRDREGPAAEESTALTIDVTRAAAVAIRELAPGNIFYTHGHQFAIQQLSIGTQAQPLVQTWAVCGKCGHMRPAAEVGRPETPLACPQCGYDRQQQSQRDKAQHKPFLHFAQSGAISYMEYYDSLSGDRAEERDRKFYRLVTSFDLTAPGDVHAIGTEEEAFGLEYRSALVLRQVNGGPGDAAASFDFGPDQKVPELGFPVCQDCGVVAYGDANLDNVSHRKSCQGRKRTEKLQREGRSTSGYRWQRVYLYRELKSEAIRILLPPDLEAADVSTLRACLFLGLRLHFRGFPGHLLIEPQVLPDHRQDVRRQYLVLMDAVPGGTGFLKSLFVPKQEGERSGEGIMTVLRLALNALESCDCRVLGPAPGQDDTDGCYRCIRAYHLQYKAEEIGRERGIVLLRAMIDAGGRRTEIATLDDIKVSSQYGSVLEKKFIDGLQAIVLAGGGSWDKALVKGTAGFRFRLGSDTRVWDIQLQPKLGPSQGVAIPCQPDFLLVCDDAAVRPIAVFTDGFEYHAEPDKPTSRLPDDAAKRRAILASGRYWVWSITWHDLLDGPEAELALVPAKVRDVLHGQTAILKSGGVLCPPASHALGNGMNQLCAFLAQPDAEGWMHLAGQMALIPLTILAGKHAAGALASEMLDLHDAWQTGQPVAEMTPAGGTGPWYHATRLTSGGDLLVLGRREDIAAGARQRMLARLRLGDSADERAGATYLERWRRWLGLANLLQFAAGFHWFCVSEVAAGSAPDLELAGEAVDAADWSAVLGDILPSLRPLAERMAAAGIAMPEIEVYLDGAPDDCFAEMAWPRAAAPVCLLVGDQSTFAAAWEGEDWIVVTPDVVQANGIEWMASLVVASKETV</sequence>
<dbReference type="PANTHER" id="PTHR47957">
    <property type="entry name" value="ATP-DEPENDENT HELICASE HRQ1"/>
    <property type="match status" value="1"/>
</dbReference>
<dbReference type="InterPro" id="IPR014001">
    <property type="entry name" value="Helicase_ATP-bd"/>
</dbReference>
<dbReference type="KEGG" id="ati:AL072_14085"/>
<reference evidence="7" key="1">
    <citation type="submission" date="2015-08" db="EMBL/GenBank/DDBJ databases">
        <title>Complete Genome Sequence of Azospirillum thiophilum BV-S.</title>
        <authorList>
            <person name="Fomenkov A."/>
            <person name="Vincze T."/>
            <person name="Grabovich M."/>
            <person name="Dubinina G."/>
            <person name="Orlova M."/>
            <person name="Belousova E."/>
            <person name="Roberts R.J."/>
        </authorList>
    </citation>
    <scope>NUCLEOTIDE SEQUENCE [LARGE SCALE GENOMIC DNA]</scope>
    <source>
        <strain evidence="7">BV-S</strain>
    </source>
</reference>
<evidence type="ECO:0000313" key="7">
    <source>
        <dbReference type="Proteomes" id="UP000069935"/>
    </source>
</evidence>
<evidence type="ECO:0000256" key="1">
    <source>
        <dbReference type="ARBA" id="ARBA00022741"/>
    </source>
</evidence>
<dbReference type="Gene3D" id="3.40.50.300">
    <property type="entry name" value="P-loop containing nucleotide triphosphate hydrolases"/>
    <property type="match status" value="2"/>
</dbReference>
<dbReference type="PANTHER" id="PTHR47957:SF3">
    <property type="entry name" value="ATP-DEPENDENT HELICASE HRQ1"/>
    <property type="match status" value="1"/>
</dbReference>
<dbReference type="PROSITE" id="PS51194">
    <property type="entry name" value="HELICASE_CTER"/>
    <property type="match status" value="1"/>
</dbReference>
<dbReference type="InterPro" id="IPR011545">
    <property type="entry name" value="DEAD/DEAH_box_helicase_dom"/>
</dbReference>
<feature type="coiled-coil region" evidence="3">
    <location>
        <begin position="1287"/>
        <end position="1333"/>
    </location>
</feature>
<name>A0AAC8VZC4_9PROT</name>
<keyword evidence="2" id="KW-0067">ATP-binding</keyword>
<dbReference type="SUPFAM" id="SSF52540">
    <property type="entry name" value="P-loop containing nucleoside triphosphate hydrolases"/>
    <property type="match status" value="2"/>
</dbReference>
<evidence type="ECO:0008006" key="8">
    <source>
        <dbReference type="Google" id="ProtNLM"/>
    </source>
</evidence>
<dbReference type="Pfam" id="PF00270">
    <property type="entry name" value="DEAD"/>
    <property type="match status" value="1"/>
</dbReference>
<dbReference type="Pfam" id="PF00271">
    <property type="entry name" value="Helicase_C"/>
    <property type="match status" value="1"/>
</dbReference>
<evidence type="ECO:0000313" key="6">
    <source>
        <dbReference type="EMBL" id="ALG72274.1"/>
    </source>
</evidence>
<evidence type="ECO:0000259" key="4">
    <source>
        <dbReference type="PROSITE" id="PS51192"/>
    </source>
</evidence>
<dbReference type="RefSeq" id="WP_045582708.1">
    <property type="nucleotide sequence ID" value="NZ_CP012402.1"/>
</dbReference>
<dbReference type="InterPro" id="IPR018973">
    <property type="entry name" value="MZB"/>
</dbReference>
<dbReference type="Pfam" id="PF09369">
    <property type="entry name" value="MZB"/>
    <property type="match status" value="1"/>
</dbReference>
<keyword evidence="1" id="KW-0547">Nucleotide-binding</keyword>
<gene>
    <name evidence="6" type="ORF">AL072_14085</name>
</gene>
<dbReference type="InterPro" id="IPR001650">
    <property type="entry name" value="Helicase_C-like"/>
</dbReference>
<dbReference type="GO" id="GO:0036297">
    <property type="term" value="P:interstrand cross-link repair"/>
    <property type="evidence" value="ECO:0007669"/>
    <property type="project" value="TreeGrafter"/>
</dbReference>
<keyword evidence="3" id="KW-0175">Coiled coil</keyword>
<dbReference type="GO" id="GO:0005524">
    <property type="term" value="F:ATP binding"/>
    <property type="evidence" value="ECO:0007669"/>
    <property type="project" value="UniProtKB-KW"/>
</dbReference>
<dbReference type="EMBL" id="CP012402">
    <property type="protein sequence ID" value="ALG72274.1"/>
    <property type="molecule type" value="Genomic_DNA"/>
</dbReference>
<feature type="domain" description="Helicase ATP-binding" evidence="4">
    <location>
        <begin position="89"/>
        <end position="321"/>
    </location>
</feature>
<evidence type="ECO:0000256" key="2">
    <source>
        <dbReference type="ARBA" id="ARBA00022840"/>
    </source>
</evidence>
<proteinExistence type="predicted"/>
<reference evidence="6 7" key="2">
    <citation type="journal article" date="2016" name="Genome Announc.">
        <title>Complete Genome Sequence of a Strain of Azospirillum thiophilum Isolated from a Sulfide Spring.</title>
        <authorList>
            <person name="Fomenkov A."/>
            <person name="Vincze T."/>
            <person name="Grabovich M."/>
            <person name="Anton B.P."/>
            <person name="Dubinina G."/>
            <person name="Orlova M."/>
            <person name="Belousova E."/>
            <person name="Roberts R.J."/>
        </authorList>
    </citation>
    <scope>NUCLEOTIDE SEQUENCE [LARGE SCALE GENOMIC DNA]</scope>
    <source>
        <strain evidence="6 7">BV-S</strain>
    </source>
</reference>
<accession>A0AAC8VZC4</accession>
<dbReference type="SMART" id="SM00487">
    <property type="entry name" value="DEXDc"/>
    <property type="match status" value="1"/>
</dbReference>
<dbReference type="GO" id="GO:0006289">
    <property type="term" value="P:nucleotide-excision repair"/>
    <property type="evidence" value="ECO:0007669"/>
    <property type="project" value="TreeGrafter"/>
</dbReference>
<protein>
    <recommendedName>
        <fullName evidence="8">DEAD/DEAH box helicase</fullName>
    </recommendedName>
</protein>
<feature type="domain" description="Helicase C-terminal" evidence="5">
    <location>
        <begin position="1024"/>
        <end position="1188"/>
    </location>
</feature>
<evidence type="ECO:0000256" key="3">
    <source>
        <dbReference type="SAM" id="Coils"/>
    </source>
</evidence>
<dbReference type="PROSITE" id="PS51192">
    <property type="entry name" value="HELICASE_ATP_BIND_1"/>
    <property type="match status" value="1"/>
</dbReference>
<dbReference type="Proteomes" id="UP000069935">
    <property type="component" value="Chromosome 2"/>
</dbReference>
<evidence type="ECO:0000259" key="5">
    <source>
        <dbReference type="PROSITE" id="PS51194"/>
    </source>
</evidence>
<dbReference type="GO" id="GO:0043138">
    <property type="term" value="F:3'-5' DNA helicase activity"/>
    <property type="evidence" value="ECO:0007669"/>
    <property type="project" value="TreeGrafter"/>
</dbReference>
<keyword evidence="7" id="KW-1185">Reference proteome</keyword>